<accession>A0A2A2EK57</accession>
<dbReference type="AlphaFoldDB" id="A0A2A2EK57"/>
<reference evidence="2 3" key="1">
    <citation type="journal article" date="2017" name="ISME J.">
        <title>Unveiling bifidobacterial biogeography across the mammalian branch of the tree of life.</title>
        <authorList>
            <person name="Milani C."/>
            <person name="Mangifesta M."/>
            <person name="Mancabelli L."/>
            <person name="Lugli G.A."/>
            <person name="James K."/>
            <person name="Duranti S."/>
            <person name="Turroni F."/>
            <person name="Ferrario C."/>
            <person name="Ossiprandi M.C."/>
            <person name="van Sinderen D."/>
            <person name="Ventura M."/>
        </authorList>
    </citation>
    <scope>NUCLEOTIDE SEQUENCE [LARGE SCALE GENOMIC DNA]</scope>
    <source>
        <strain evidence="2 3">70</strain>
    </source>
</reference>
<gene>
    <name evidence="2" type="ORF">B1400_0939</name>
</gene>
<dbReference type="Proteomes" id="UP000217986">
    <property type="component" value="Unassembled WGS sequence"/>
</dbReference>
<organism evidence="2 3">
    <name type="scientific">Bifidobacterium italicum</name>
    <dbReference type="NCBI Taxonomy" id="1960968"/>
    <lineage>
        <taxon>Bacteria</taxon>
        <taxon>Bacillati</taxon>
        <taxon>Actinomycetota</taxon>
        <taxon>Actinomycetes</taxon>
        <taxon>Bifidobacteriales</taxon>
        <taxon>Bifidobacteriaceae</taxon>
        <taxon>Bifidobacterium</taxon>
    </lineage>
</organism>
<feature type="region of interest" description="Disordered" evidence="1">
    <location>
        <begin position="35"/>
        <end position="54"/>
    </location>
</feature>
<evidence type="ECO:0000256" key="1">
    <source>
        <dbReference type="SAM" id="MobiDB-lite"/>
    </source>
</evidence>
<comment type="caution">
    <text evidence="2">The sequence shown here is derived from an EMBL/GenBank/DDBJ whole genome shotgun (WGS) entry which is preliminary data.</text>
</comment>
<evidence type="ECO:0000313" key="3">
    <source>
        <dbReference type="Proteomes" id="UP000217986"/>
    </source>
</evidence>
<proteinExistence type="predicted"/>
<feature type="compositionally biased region" description="Low complexity" evidence="1">
    <location>
        <begin position="41"/>
        <end position="54"/>
    </location>
</feature>
<sequence length="54" mass="5610">PPAASVTEVSQTDVYQVPDPSSPTGADDVVVEQQTAYGDVPNPQAPTSQSPQQQ</sequence>
<dbReference type="EMBL" id="MVOG01000013">
    <property type="protein sequence ID" value="PAU69377.1"/>
    <property type="molecule type" value="Genomic_DNA"/>
</dbReference>
<name>A0A2A2EK57_9BIFI</name>
<feature type="region of interest" description="Disordered" evidence="1">
    <location>
        <begin position="1"/>
        <end position="27"/>
    </location>
</feature>
<feature type="non-terminal residue" evidence="2">
    <location>
        <position position="1"/>
    </location>
</feature>
<keyword evidence="3" id="KW-1185">Reference proteome</keyword>
<evidence type="ECO:0000313" key="2">
    <source>
        <dbReference type="EMBL" id="PAU69377.1"/>
    </source>
</evidence>
<protein>
    <submittedName>
        <fullName evidence="2">Uncharacterized protein</fullName>
    </submittedName>
</protein>